<dbReference type="SUPFAM" id="SSF55961">
    <property type="entry name" value="Bet v1-like"/>
    <property type="match status" value="1"/>
</dbReference>
<evidence type="ECO:0000256" key="1">
    <source>
        <dbReference type="ARBA" id="ARBA00006817"/>
    </source>
</evidence>
<feature type="domain" description="Activator of Hsp90 ATPase homologue 1/2-like C-terminal" evidence="2">
    <location>
        <begin position="14"/>
        <end position="146"/>
    </location>
</feature>
<evidence type="ECO:0000259" key="2">
    <source>
        <dbReference type="Pfam" id="PF08327"/>
    </source>
</evidence>
<dbReference type="eggNOG" id="COG3832">
    <property type="taxonomic scope" value="Bacteria"/>
</dbReference>
<accession>I9NYT5</accession>
<dbReference type="InterPro" id="IPR023393">
    <property type="entry name" value="START-like_dom_sf"/>
</dbReference>
<keyword evidence="4" id="KW-1185">Reference proteome</keyword>
<dbReference type="STRING" id="1195246.AGRI_14525"/>
<dbReference type="InterPro" id="IPR013538">
    <property type="entry name" value="ASHA1/2-like_C"/>
</dbReference>
<dbReference type="Gene3D" id="3.30.530.20">
    <property type="match status" value="1"/>
</dbReference>
<dbReference type="AlphaFoldDB" id="I9NYT5"/>
<dbReference type="PATRIC" id="fig|1195246.3.peg.2881"/>
<comment type="caution">
    <text evidence="3">The sequence shown here is derived from an EMBL/GenBank/DDBJ whole genome shotgun (WGS) entry which is preliminary data.</text>
</comment>
<dbReference type="EMBL" id="AKKU01000026">
    <property type="protein sequence ID" value="EIW87742.1"/>
    <property type="molecule type" value="Genomic_DNA"/>
</dbReference>
<dbReference type="RefSeq" id="WP_008985660.1">
    <property type="nucleotide sequence ID" value="NZ_AKKU01000026.1"/>
</dbReference>
<organism evidence="3 4">
    <name type="scientific">Alishewanella agri BL06</name>
    <dbReference type="NCBI Taxonomy" id="1195246"/>
    <lineage>
        <taxon>Bacteria</taxon>
        <taxon>Pseudomonadati</taxon>
        <taxon>Pseudomonadota</taxon>
        <taxon>Gammaproteobacteria</taxon>
        <taxon>Alteromonadales</taxon>
        <taxon>Alteromonadaceae</taxon>
        <taxon>Alishewanella</taxon>
    </lineage>
</organism>
<dbReference type="Pfam" id="PF08327">
    <property type="entry name" value="AHSA1"/>
    <property type="match status" value="1"/>
</dbReference>
<name>I9NYT5_9ALTE</name>
<proteinExistence type="inferred from homology"/>
<dbReference type="Proteomes" id="UP000035062">
    <property type="component" value="Unassembled WGS sequence"/>
</dbReference>
<dbReference type="CDD" id="cd07814">
    <property type="entry name" value="SRPBCC_CalC_Aha1-like"/>
    <property type="match status" value="1"/>
</dbReference>
<reference evidence="3 4" key="1">
    <citation type="journal article" date="2012" name="J. Bacteriol.">
        <title>Genome Sequence of Pectin-Degrading Alishewanella agri, Isolated from Landfill Soil.</title>
        <authorList>
            <person name="Kim J."/>
            <person name="Jung J."/>
            <person name="Sung J.S."/>
            <person name="Chun J."/>
            <person name="Park W."/>
        </authorList>
    </citation>
    <scope>NUCLEOTIDE SEQUENCE [LARGE SCALE GENOMIC DNA]</scope>
    <source>
        <strain evidence="3 4">BL06</strain>
    </source>
</reference>
<evidence type="ECO:0000313" key="3">
    <source>
        <dbReference type="EMBL" id="EIW87742.1"/>
    </source>
</evidence>
<protein>
    <submittedName>
        <fullName evidence="3">Activator of Hsp90 ATPase 1 family protein</fullName>
    </submittedName>
</protein>
<gene>
    <name evidence="3" type="ORF">AGRI_14525</name>
</gene>
<sequence>MRNVKVIQHSIVIKAPVEHVWQRMFDPQAYRQWTAAFCEGSYYQGEWRQGETIRFLDPDGNGMVAHIAEVRPLEFMSISHQGFVYAGRDDLDSEQVTSWAPAFENFRFLRHGDITELQVEQEVAAEYESFMQQAWPKALEKLKALCESSQAL</sequence>
<comment type="similarity">
    <text evidence="1">Belongs to the AHA1 family.</text>
</comment>
<evidence type="ECO:0000313" key="4">
    <source>
        <dbReference type="Proteomes" id="UP000035062"/>
    </source>
</evidence>